<feature type="domain" description="Thiolase C-terminal" evidence="1">
    <location>
        <begin position="1"/>
        <end position="64"/>
    </location>
</feature>
<organism evidence="2 3">
    <name type="scientific">Yanghanlia caeni</name>
    <dbReference type="NCBI Taxonomy" id="3064283"/>
    <lineage>
        <taxon>Bacteria</taxon>
        <taxon>Pseudomonadati</taxon>
        <taxon>Pseudomonadota</taxon>
        <taxon>Betaproteobacteria</taxon>
        <taxon>Burkholderiales</taxon>
        <taxon>Alcaligenaceae</taxon>
        <taxon>Yanghanlia</taxon>
    </lineage>
</organism>
<accession>A0ABU1D1Z8</accession>
<dbReference type="PANTHER" id="PTHR42870">
    <property type="entry name" value="ACETYL-COA C-ACETYLTRANSFERASE"/>
    <property type="match status" value="1"/>
</dbReference>
<evidence type="ECO:0000313" key="2">
    <source>
        <dbReference type="EMBL" id="MDR4124407.1"/>
    </source>
</evidence>
<dbReference type="EMBL" id="JAUZQE010000001">
    <property type="protein sequence ID" value="MDR4124407.1"/>
    <property type="molecule type" value="Genomic_DNA"/>
</dbReference>
<evidence type="ECO:0000259" key="1">
    <source>
        <dbReference type="Pfam" id="PF22691"/>
    </source>
</evidence>
<dbReference type="Proteomes" id="UP001232156">
    <property type="component" value="Unassembled WGS sequence"/>
</dbReference>
<dbReference type="InterPro" id="IPR016039">
    <property type="entry name" value="Thiolase-like"/>
</dbReference>
<keyword evidence="3" id="KW-1185">Reference proteome</keyword>
<name>A0ABU1D1Z8_9BURK</name>
<dbReference type="InterPro" id="IPR055140">
    <property type="entry name" value="Thiolase_C_2"/>
</dbReference>
<protein>
    <recommendedName>
        <fullName evidence="1">Thiolase C-terminal domain-containing protein</fullName>
    </recommendedName>
</protein>
<comment type="caution">
    <text evidence="2">The sequence shown here is derived from an EMBL/GenBank/DDBJ whole genome shotgun (WGS) entry which is preliminary data.</text>
</comment>
<dbReference type="SUPFAM" id="SSF53901">
    <property type="entry name" value="Thiolase-like"/>
    <property type="match status" value="1"/>
</dbReference>
<dbReference type="RefSeq" id="WP_347286149.1">
    <property type="nucleotide sequence ID" value="NZ_JAUZQE010000001.1"/>
</dbReference>
<gene>
    <name evidence="2" type="ORF">Q8947_00180</name>
</gene>
<evidence type="ECO:0000313" key="3">
    <source>
        <dbReference type="Proteomes" id="UP001232156"/>
    </source>
</evidence>
<reference evidence="2 3" key="1">
    <citation type="submission" date="2023-08" db="EMBL/GenBank/DDBJ databases">
        <title>Alcaligenaceae gen. nov., a novel taxon isolated from the sludge of Yixing Pesticide Factory.</title>
        <authorList>
            <person name="Ruan L."/>
        </authorList>
    </citation>
    <scope>NUCLEOTIDE SEQUENCE [LARGE SCALE GENOMIC DNA]</scope>
    <source>
        <strain evidence="2 3">LG-2</strain>
    </source>
</reference>
<proteinExistence type="predicted"/>
<dbReference type="Gene3D" id="3.40.47.10">
    <property type="match status" value="1"/>
</dbReference>
<sequence length="66" mass="6486">MPINPSGGLIGLGHPVGATGVRMMLDAHAQVTGQAGACQVEGARRAAILNIGGSTTTIASFVVSQA</sequence>
<dbReference type="Pfam" id="PF22691">
    <property type="entry name" value="Thiolase_C_1"/>
    <property type="match status" value="1"/>
</dbReference>
<dbReference type="PANTHER" id="PTHR42870:SF6">
    <property type="entry name" value="ACETYL-COA C-ACYLTRANSFERASE"/>
    <property type="match status" value="1"/>
</dbReference>